<dbReference type="Pfam" id="PF13692">
    <property type="entry name" value="Glyco_trans_1_4"/>
    <property type="match status" value="1"/>
</dbReference>
<dbReference type="GO" id="GO:0016740">
    <property type="term" value="F:transferase activity"/>
    <property type="evidence" value="ECO:0007669"/>
    <property type="project" value="UniProtKB-KW"/>
</dbReference>
<evidence type="ECO:0000313" key="1">
    <source>
        <dbReference type="EMBL" id="TFD69377.1"/>
    </source>
</evidence>
<gene>
    <name evidence="1" type="ORF">E3T47_00825</name>
</gene>
<dbReference type="EMBL" id="SOHK01000004">
    <property type="protein sequence ID" value="TFD69377.1"/>
    <property type="molecule type" value="Genomic_DNA"/>
</dbReference>
<proteinExistence type="predicted"/>
<reference evidence="1 2" key="1">
    <citation type="submission" date="2019-03" db="EMBL/GenBank/DDBJ databases">
        <title>Genomics of glacier-inhabiting Cryobacterium strains.</title>
        <authorList>
            <person name="Liu Q."/>
            <person name="Xin Y.-H."/>
        </authorList>
    </citation>
    <scope>NUCLEOTIDE SEQUENCE [LARGE SCALE GENOMIC DNA]</scope>
    <source>
        <strain evidence="1 2">Sr36</strain>
    </source>
</reference>
<organism evidence="1 2">
    <name type="scientific">Cryobacterium ruanii</name>
    <dbReference type="NCBI Taxonomy" id="1259197"/>
    <lineage>
        <taxon>Bacteria</taxon>
        <taxon>Bacillati</taxon>
        <taxon>Actinomycetota</taxon>
        <taxon>Actinomycetes</taxon>
        <taxon>Micrococcales</taxon>
        <taxon>Microbacteriaceae</taxon>
        <taxon>Cryobacterium</taxon>
    </lineage>
</organism>
<keyword evidence="2" id="KW-1185">Reference proteome</keyword>
<accession>A0A4R9ASX5</accession>
<dbReference type="RefSeq" id="WP_134553770.1">
    <property type="nucleotide sequence ID" value="NZ_SOHK01000004.1"/>
</dbReference>
<dbReference type="Proteomes" id="UP000298154">
    <property type="component" value="Unassembled WGS sequence"/>
</dbReference>
<dbReference type="AlphaFoldDB" id="A0A4R9ASX5"/>
<evidence type="ECO:0000313" key="2">
    <source>
        <dbReference type="Proteomes" id="UP000298154"/>
    </source>
</evidence>
<dbReference type="Gene3D" id="3.40.50.2000">
    <property type="entry name" value="Glycogen Phosphorylase B"/>
    <property type="match status" value="1"/>
</dbReference>
<name>A0A4R9ASX5_9MICO</name>
<dbReference type="SUPFAM" id="SSF53756">
    <property type="entry name" value="UDP-Glycosyltransferase/glycogen phosphorylase"/>
    <property type="match status" value="1"/>
</dbReference>
<dbReference type="OrthoDB" id="9771846at2"/>
<protein>
    <submittedName>
        <fullName evidence="1">Glycosyltransferase</fullName>
    </submittedName>
</protein>
<keyword evidence="1" id="KW-0808">Transferase</keyword>
<comment type="caution">
    <text evidence="1">The sequence shown here is derived from an EMBL/GenBank/DDBJ whole genome shotgun (WGS) entry which is preliminary data.</text>
</comment>
<sequence>MTRKLVPNRLDGREDAAKPWRTLALAVFPYYPDNDWQEIMYGDLRRDGIEIKILESIRVEPWMREILRDGGSVVLHLNWTAPISQRADNVVASMTGVLRVLDELTQFRELGGRIVWTVHNVLPHEMQYLSSELVLCQGLATLADTIMIMNPDTPRLVSDWYTLPPAKTTQIDHPSYLGRFPNTVSAVEARRAHGLNSDDIVLLFVGSIRPYKGLADLIPEFDKAHAKCNRLKLLVAGPLGPGYSNEQIDELFAPRAGLTAEIGYIEPDRMQYWCNAADVMVLPYRESLNVSVVSLAASFGLPVSIRRAPSSAYLHVHDWVSYMDSNQLETDLLAAGLRFHGDIAARHAANAAALATSPVRVAREFASTVRELASL</sequence>